<evidence type="ECO:0000313" key="3">
    <source>
        <dbReference type="Proteomes" id="UP000192906"/>
    </source>
</evidence>
<feature type="coiled-coil region" evidence="1">
    <location>
        <begin position="16"/>
        <end position="43"/>
    </location>
</feature>
<evidence type="ECO:0000256" key="1">
    <source>
        <dbReference type="SAM" id="Coils"/>
    </source>
</evidence>
<dbReference type="AlphaFoldDB" id="A0A1X7E5B8"/>
<name>A0A1X7E5B8_9BACT</name>
<reference evidence="3" key="1">
    <citation type="submission" date="2017-04" db="EMBL/GenBank/DDBJ databases">
        <authorList>
            <person name="Varghese N."/>
            <person name="Submissions S."/>
        </authorList>
    </citation>
    <scope>NUCLEOTIDE SEQUENCE [LARGE SCALE GENOMIC DNA]</scope>
    <source>
        <strain evidence="3">K3S</strain>
    </source>
</reference>
<sequence>MMTQNQTEEESKLISIPEIEEAIESFKKELEACKDRIQELLKGEDPAKGIYFAQEIFESQRDKLRLEVEITSRRNKINRIKLGTTELES</sequence>
<gene>
    <name evidence="2" type="ORF">SAMN06295933_2634</name>
</gene>
<accession>A0A1X7E5B8</accession>
<keyword evidence="1" id="KW-0175">Coiled coil</keyword>
<dbReference type="STRING" id="1519643.SAMN06295933_2634"/>
<protein>
    <submittedName>
        <fullName evidence="2">Uncharacterized protein</fullName>
    </submittedName>
</protein>
<dbReference type="EMBL" id="FWZU01000004">
    <property type="protein sequence ID" value="SMF27291.1"/>
    <property type="molecule type" value="Genomic_DNA"/>
</dbReference>
<dbReference type="Proteomes" id="UP000192906">
    <property type="component" value="Unassembled WGS sequence"/>
</dbReference>
<proteinExistence type="predicted"/>
<organism evidence="2 3">
    <name type="scientific">Desulfovibrio gilichinskyi</name>
    <dbReference type="NCBI Taxonomy" id="1519643"/>
    <lineage>
        <taxon>Bacteria</taxon>
        <taxon>Pseudomonadati</taxon>
        <taxon>Thermodesulfobacteriota</taxon>
        <taxon>Desulfovibrionia</taxon>
        <taxon>Desulfovibrionales</taxon>
        <taxon>Desulfovibrionaceae</taxon>
        <taxon>Desulfovibrio</taxon>
    </lineage>
</organism>
<evidence type="ECO:0000313" key="2">
    <source>
        <dbReference type="EMBL" id="SMF27291.1"/>
    </source>
</evidence>
<keyword evidence="3" id="KW-1185">Reference proteome</keyword>